<dbReference type="GO" id="GO:0005506">
    <property type="term" value="F:iron ion binding"/>
    <property type="evidence" value="ECO:0007669"/>
    <property type="project" value="InterPro"/>
</dbReference>
<dbReference type="HOGENOM" id="CLU_001570_2_3_1"/>
<dbReference type="PRINTS" id="PR00385">
    <property type="entry name" value="P450"/>
</dbReference>
<accession>A0A0C9WDX0</accession>
<organism evidence="11 12">
    <name type="scientific">Hydnomerulius pinastri MD-312</name>
    <dbReference type="NCBI Taxonomy" id="994086"/>
    <lineage>
        <taxon>Eukaryota</taxon>
        <taxon>Fungi</taxon>
        <taxon>Dikarya</taxon>
        <taxon>Basidiomycota</taxon>
        <taxon>Agaricomycotina</taxon>
        <taxon>Agaricomycetes</taxon>
        <taxon>Agaricomycetidae</taxon>
        <taxon>Boletales</taxon>
        <taxon>Boletales incertae sedis</taxon>
        <taxon>Leucogyrophana</taxon>
    </lineage>
</organism>
<comment type="similarity">
    <text evidence="3 10">Belongs to the cytochrome P450 family.</text>
</comment>
<dbReference type="GO" id="GO:0004497">
    <property type="term" value="F:monooxygenase activity"/>
    <property type="evidence" value="ECO:0007669"/>
    <property type="project" value="UniProtKB-KW"/>
</dbReference>
<dbReference type="InterPro" id="IPR036396">
    <property type="entry name" value="Cyt_P450_sf"/>
</dbReference>
<reference evidence="11 12" key="1">
    <citation type="submission" date="2014-04" db="EMBL/GenBank/DDBJ databases">
        <title>Evolutionary Origins and Diversification of the Mycorrhizal Mutualists.</title>
        <authorList>
            <consortium name="DOE Joint Genome Institute"/>
            <consortium name="Mycorrhizal Genomics Consortium"/>
            <person name="Kohler A."/>
            <person name="Kuo A."/>
            <person name="Nagy L.G."/>
            <person name="Floudas D."/>
            <person name="Copeland A."/>
            <person name="Barry K.W."/>
            <person name="Cichocki N."/>
            <person name="Veneault-Fourrey C."/>
            <person name="LaButti K."/>
            <person name="Lindquist E.A."/>
            <person name="Lipzen A."/>
            <person name="Lundell T."/>
            <person name="Morin E."/>
            <person name="Murat C."/>
            <person name="Riley R."/>
            <person name="Ohm R."/>
            <person name="Sun H."/>
            <person name="Tunlid A."/>
            <person name="Henrissat B."/>
            <person name="Grigoriev I.V."/>
            <person name="Hibbett D.S."/>
            <person name="Martin F."/>
        </authorList>
    </citation>
    <scope>NUCLEOTIDE SEQUENCE [LARGE SCALE GENOMIC DNA]</scope>
    <source>
        <strain evidence="11 12">MD-312</strain>
    </source>
</reference>
<keyword evidence="4 9" id="KW-0349">Heme</keyword>
<keyword evidence="8 10" id="KW-0503">Monooxygenase</keyword>
<evidence type="ECO:0000256" key="1">
    <source>
        <dbReference type="ARBA" id="ARBA00001971"/>
    </source>
</evidence>
<name>A0A0C9WDX0_9AGAM</name>
<dbReference type="InterPro" id="IPR017972">
    <property type="entry name" value="Cyt_P450_CS"/>
</dbReference>
<evidence type="ECO:0000256" key="6">
    <source>
        <dbReference type="ARBA" id="ARBA00023002"/>
    </source>
</evidence>
<dbReference type="GO" id="GO:0020037">
    <property type="term" value="F:heme binding"/>
    <property type="evidence" value="ECO:0007669"/>
    <property type="project" value="InterPro"/>
</dbReference>
<evidence type="ECO:0000256" key="5">
    <source>
        <dbReference type="ARBA" id="ARBA00022723"/>
    </source>
</evidence>
<dbReference type="CDD" id="cd11065">
    <property type="entry name" value="CYP64-like"/>
    <property type="match status" value="1"/>
</dbReference>
<gene>
    <name evidence="11" type="ORF">HYDPIDRAFT_29977</name>
</gene>
<keyword evidence="12" id="KW-1185">Reference proteome</keyword>
<dbReference type="Proteomes" id="UP000053820">
    <property type="component" value="Unassembled WGS sequence"/>
</dbReference>
<dbReference type="EMBL" id="KN839853">
    <property type="protein sequence ID" value="KIJ62827.1"/>
    <property type="molecule type" value="Genomic_DNA"/>
</dbReference>
<evidence type="ECO:0000256" key="7">
    <source>
        <dbReference type="ARBA" id="ARBA00023004"/>
    </source>
</evidence>
<dbReference type="SUPFAM" id="SSF48264">
    <property type="entry name" value="Cytochrome P450"/>
    <property type="match status" value="1"/>
</dbReference>
<dbReference type="AlphaFoldDB" id="A0A0C9WDX0"/>
<dbReference type="InterPro" id="IPR002401">
    <property type="entry name" value="Cyt_P450_E_grp-I"/>
</dbReference>
<dbReference type="PROSITE" id="PS00086">
    <property type="entry name" value="CYTOCHROME_P450"/>
    <property type="match status" value="1"/>
</dbReference>
<dbReference type="PANTHER" id="PTHR46300">
    <property type="entry name" value="P450, PUTATIVE (EUROFUNG)-RELATED-RELATED"/>
    <property type="match status" value="1"/>
</dbReference>
<proteinExistence type="inferred from homology"/>
<comment type="cofactor">
    <cofactor evidence="1 9">
        <name>heme</name>
        <dbReference type="ChEBI" id="CHEBI:30413"/>
    </cofactor>
</comment>
<dbReference type="InterPro" id="IPR001128">
    <property type="entry name" value="Cyt_P450"/>
</dbReference>
<dbReference type="GO" id="GO:0016705">
    <property type="term" value="F:oxidoreductase activity, acting on paired donors, with incorporation or reduction of molecular oxygen"/>
    <property type="evidence" value="ECO:0007669"/>
    <property type="project" value="InterPro"/>
</dbReference>
<dbReference type="InterPro" id="IPR050364">
    <property type="entry name" value="Cytochrome_P450_fung"/>
</dbReference>
<dbReference type="PRINTS" id="PR00463">
    <property type="entry name" value="EP450I"/>
</dbReference>
<sequence length="401" mass="44994">MDFNSGLLPYGNKWRLHRKMFHVALNKDATLEYKTMQLQKVQQLLENMINTPKQYDKHFKTMSAAIIMAVTYGYDVAPRHDPFVTKIERFMELFLAVLTPERAALLSFVPILQHIPSWSPGGKYKRRAGECRALAYDVLNDPVAFVKKKMAAGTAEKSLVRDLYDKEIGETANPDLEEDVKAVAATVFLGGAETTDSTLLVFLLAMILNPDVQAKAQEEIDRVVGTQRLPNFEDRPDLPYVEGVYLETLRWRPVVPMALPHMTSVSDVYEGMYIPKGAFVLVNIWAMTHDETRFPDPMAFKPERHLTPSGTLAAGTTSHSFGFGRRICPGRYMADQAVWAAMVSMLATLRISKDKDEFGGEIEVKPEFTTGLSIHPKPFLCSITARSDEAAQLVRESNSGE</sequence>
<feature type="binding site" description="axial binding residue" evidence="9">
    <location>
        <position position="328"/>
    </location>
    <ligand>
        <name>heme</name>
        <dbReference type="ChEBI" id="CHEBI:30413"/>
    </ligand>
    <ligandPart>
        <name>Fe</name>
        <dbReference type="ChEBI" id="CHEBI:18248"/>
    </ligandPart>
</feature>
<keyword evidence="6 10" id="KW-0560">Oxidoreductase</keyword>
<evidence type="ECO:0000313" key="12">
    <source>
        <dbReference type="Proteomes" id="UP000053820"/>
    </source>
</evidence>
<evidence type="ECO:0000256" key="3">
    <source>
        <dbReference type="ARBA" id="ARBA00010617"/>
    </source>
</evidence>
<comment type="pathway">
    <text evidence="2">Secondary metabolite biosynthesis.</text>
</comment>
<evidence type="ECO:0000256" key="2">
    <source>
        <dbReference type="ARBA" id="ARBA00005179"/>
    </source>
</evidence>
<keyword evidence="7 9" id="KW-0408">Iron</keyword>
<keyword evidence="5 9" id="KW-0479">Metal-binding</keyword>
<dbReference type="OrthoDB" id="2789670at2759"/>
<dbReference type="Pfam" id="PF00067">
    <property type="entry name" value="p450"/>
    <property type="match status" value="1"/>
</dbReference>
<evidence type="ECO:0000256" key="9">
    <source>
        <dbReference type="PIRSR" id="PIRSR602401-1"/>
    </source>
</evidence>
<protein>
    <recommendedName>
        <fullName evidence="13">Cytochrome P450</fullName>
    </recommendedName>
</protein>
<evidence type="ECO:0000256" key="4">
    <source>
        <dbReference type="ARBA" id="ARBA00022617"/>
    </source>
</evidence>
<evidence type="ECO:0000313" key="11">
    <source>
        <dbReference type="EMBL" id="KIJ62827.1"/>
    </source>
</evidence>
<evidence type="ECO:0000256" key="8">
    <source>
        <dbReference type="ARBA" id="ARBA00023033"/>
    </source>
</evidence>
<dbReference type="PANTHER" id="PTHR46300:SF7">
    <property type="entry name" value="P450, PUTATIVE (EUROFUNG)-RELATED"/>
    <property type="match status" value="1"/>
</dbReference>
<evidence type="ECO:0000256" key="10">
    <source>
        <dbReference type="RuleBase" id="RU000461"/>
    </source>
</evidence>
<evidence type="ECO:0008006" key="13">
    <source>
        <dbReference type="Google" id="ProtNLM"/>
    </source>
</evidence>
<dbReference type="Gene3D" id="1.10.630.10">
    <property type="entry name" value="Cytochrome P450"/>
    <property type="match status" value="1"/>
</dbReference>